<dbReference type="VEuPathDB" id="FungiDB:JI435_445400"/>
<sequence>MQTKASAPEPLSDIRTWSLLERRGKLAKGTRIQVSAYKGSNVAIDMPLPLLHACSTKMVARIENNKITLPSNVEGRVAANLLHHLRDLTSNGTTTPMALSFNHVDNLKMCGVAEVLGLSMYVQHIIEHYTNMARSNELSYNLIDFISKMKGDVGKKLFNEVARTQGIASFEGHVNDKKAFIAYLATNSRLHEAITSVHVEQQRISEEMTKAREDYMLREACRQSKQLMTPEEKEEARSKKVNWKETQIRLKEKERKETELVAVVREKRKRGWKNWSAEEASVLEKYFGKRVSVQT</sequence>
<dbReference type="InParanoid" id="Q0U0L3"/>
<dbReference type="RefSeq" id="XP_001804913.1">
    <property type="nucleotide sequence ID" value="XM_001804861.1"/>
</dbReference>
<reference evidence="2" key="1">
    <citation type="journal article" date="2007" name="Plant Cell">
        <title>Dothideomycete-plant interactions illuminated by genome sequencing and EST analysis of the wheat pathogen Stagonospora nodorum.</title>
        <authorList>
            <person name="Hane J.K."/>
            <person name="Lowe R.G."/>
            <person name="Solomon P.S."/>
            <person name="Tan K.C."/>
            <person name="Schoch C.L."/>
            <person name="Spatafora J.W."/>
            <person name="Crous P.W."/>
            <person name="Kodira C."/>
            <person name="Birren B.W."/>
            <person name="Galagan J.E."/>
            <person name="Torriani S.F."/>
            <person name="McDonald B.A."/>
            <person name="Oliver R.P."/>
        </authorList>
    </citation>
    <scope>NUCLEOTIDE SEQUENCE [LARGE SCALE GENOMIC DNA]</scope>
    <source>
        <strain evidence="2">SN15 / ATCC MYA-4574 / FGSC 10173</strain>
    </source>
</reference>
<gene>
    <name evidence="1" type="ORF">SNOG_14731</name>
</gene>
<evidence type="ECO:0000313" key="2">
    <source>
        <dbReference type="Proteomes" id="UP000001055"/>
    </source>
</evidence>
<dbReference type="OMA" id="ITICQLP"/>
<name>Q0U0L3_PHANO</name>
<protein>
    <submittedName>
        <fullName evidence="1">Uncharacterized protein</fullName>
    </submittedName>
</protein>
<dbReference type="GeneID" id="5981839"/>
<dbReference type="KEGG" id="pno:SNOG_14731"/>
<evidence type="ECO:0000313" key="1">
    <source>
        <dbReference type="EMBL" id="EAT77923.1"/>
    </source>
</evidence>
<dbReference type="Proteomes" id="UP000001055">
    <property type="component" value="Unassembled WGS sequence"/>
</dbReference>
<dbReference type="AlphaFoldDB" id="Q0U0L3"/>
<accession>Q0U0L3</accession>
<organism evidence="1 2">
    <name type="scientific">Phaeosphaeria nodorum (strain SN15 / ATCC MYA-4574 / FGSC 10173)</name>
    <name type="common">Glume blotch fungus</name>
    <name type="synonym">Parastagonospora nodorum</name>
    <dbReference type="NCBI Taxonomy" id="321614"/>
    <lineage>
        <taxon>Eukaryota</taxon>
        <taxon>Fungi</taxon>
        <taxon>Dikarya</taxon>
        <taxon>Ascomycota</taxon>
        <taxon>Pezizomycotina</taxon>
        <taxon>Dothideomycetes</taxon>
        <taxon>Pleosporomycetidae</taxon>
        <taxon>Pleosporales</taxon>
        <taxon>Pleosporineae</taxon>
        <taxon>Phaeosphaeriaceae</taxon>
        <taxon>Parastagonospora</taxon>
    </lineage>
</organism>
<proteinExistence type="predicted"/>
<dbReference type="EMBL" id="CH445357">
    <property type="protein sequence ID" value="EAT77923.1"/>
    <property type="molecule type" value="Genomic_DNA"/>
</dbReference>